<evidence type="ECO:0000256" key="2">
    <source>
        <dbReference type="ARBA" id="ARBA00023125"/>
    </source>
</evidence>
<keyword evidence="2" id="KW-0238">DNA-binding</keyword>
<keyword evidence="1" id="KW-0805">Transcription regulation</keyword>
<dbReference type="Pfam" id="PF07729">
    <property type="entry name" value="FCD"/>
    <property type="match status" value="1"/>
</dbReference>
<dbReference type="SMART" id="SM00345">
    <property type="entry name" value="HTH_GNTR"/>
    <property type="match status" value="1"/>
</dbReference>
<dbReference type="AlphaFoldDB" id="A0A0M2SKR2"/>
<dbReference type="InterPro" id="IPR008920">
    <property type="entry name" value="TF_FadR/GntR_C"/>
</dbReference>
<sequence>MVIKKTSLVEIAAERIKQNIIENNLRPGDRFLSEKELTRQLEVSRTVVREALRSLSSIGIVEVRKGGGVYVGHSSFDSIKNILEHHHALHGVKLRELADIRKVIELGAVRLIIENDLQIDRACFEEINGRYHEAILAGKDTKKYDQQFHQQLMKETGNDTFYNFAEVIQEYFSLVKIDLVQSRDSLIKSYEEHEDIIAALVQKDLVRAHSLIAEHLEPVFTFIRQVEEARDDGTHQ</sequence>
<name>A0A0M2SKR2_9STAP</name>
<accession>A0A0M2SKR2</accession>
<dbReference type="Gene3D" id="1.20.120.530">
    <property type="entry name" value="GntR ligand-binding domain-like"/>
    <property type="match status" value="1"/>
</dbReference>
<dbReference type="PANTHER" id="PTHR43537:SF5">
    <property type="entry name" value="UXU OPERON TRANSCRIPTIONAL REGULATOR"/>
    <property type="match status" value="1"/>
</dbReference>
<gene>
    <name evidence="5" type="ORF">WN59_08270</name>
</gene>
<dbReference type="InterPro" id="IPR036388">
    <property type="entry name" value="WH-like_DNA-bd_sf"/>
</dbReference>
<evidence type="ECO:0000259" key="4">
    <source>
        <dbReference type="PROSITE" id="PS50949"/>
    </source>
</evidence>
<evidence type="ECO:0000313" key="5">
    <source>
        <dbReference type="EMBL" id="KKK34261.1"/>
    </source>
</evidence>
<evidence type="ECO:0000256" key="1">
    <source>
        <dbReference type="ARBA" id="ARBA00023015"/>
    </source>
</evidence>
<reference evidence="5 6" key="1">
    <citation type="submission" date="2015-04" db="EMBL/GenBank/DDBJ databases">
        <title>Taxonomic description and genome sequence of Salinicoccus sediminis sp. nov., a novel hyper halotolerant bacterium isolated from marine sediment.</title>
        <authorList>
            <person name="Mathan Kumar R."/>
            <person name="Kaur G."/>
            <person name="Kumar N."/>
            <person name="Kumar A."/>
            <person name="Singh N.K."/>
            <person name="Kaur N."/>
            <person name="Mayilraj S."/>
        </authorList>
    </citation>
    <scope>NUCLEOTIDE SEQUENCE [LARGE SCALE GENOMIC DNA]</scope>
    <source>
        <strain evidence="5 6">SV-16</strain>
    </source>
</reference>
<keyword evidence="3" id="KW-0804">Transcription</keyword>
<dbReference type="CDD" id="cd07377">
    <property type="entry name" value="WHTH_GntR"/>
    <property type="match status" value="1"/>
</dbReference>
<organism evidence="5 6">
    <name type="scientific">Salinicoccus sediminis</name>
    <dbReference type="NCBI Taxonomy" id="1432562"/>
    <lineage>
        <taxon>Bacteria</taxon>
        <taxon>Bacillati</taxon>
        <taxon>Bacillota</taxon>
        <taxon>Bacilli</taxon>
        <taxon>Bacillales</taxon>
        <taxon>Staphylococcaceae</taxon>
        <taxon>Salinicoccus</taxon>
    </lineage>
</organism>
<dbReference type="Gene3D" id="1.10.10.10">
    <property type="entry name" value="Winged helix-like DNA-binding domain superfamily/Winged helix DNA-binding domain"/>
    <property type="match status" value="1"/>
</dbReference>
<dbReference type="InterPro" id="IPR011711">
    <property type="entry name" value="GntR_C"/>
</dbReference>
<dbReference type="SUPFAM" id="SSF46785">
    <property type="entry name" value="Winged helix' DNA-binding domain"/>
    <property type="match status" value="1"/>
</dbReference>
<dbReference type="SUPFAM" id="SSF48008">
    <property type="entry name" value="GntR ligand-binding domain-like"/>
    <property type="match status" value="1"/>
</dbReference>
<dbReference type="PRINTS" id="PR00035">
    <property type="entry name" value="HTHGNTR"/>
</dbReference>
<dbReference type="OrthoDB" id="369138at2"/>
<dbReference type="PROSITE" id="PS50949">
    <property type="entry name" value="HTH_GNTR"/>
    <property type="match status" value="1"/>
</dbReference>
<dbReference type="PANTHER" id="PTHR43537">
    <property type="entry name" value="TRANSCRIPTIONAL REGULATOR, GNTR FAMILY"/>
    <property type="match status" value="1"/>
</dbReference>
<keyword evidence="6" id="KW-1185">Reference proteome</keyword>
<proteinExistence type="predicted"/>
<dbReference type="GO" id="GO:0003700">
    <property type="term" value="F:DNA-binding transcription factor activity"/>
    <property type="evidence" value="ECO:0007669"/>
    <property type="project" value="InterPro"/>
</dbReference>
<dbReference type="EMBL" id="LAYZ01000023">
    <property type="protein sequence ID" value="KKK34261.1"/>
    <property type="molecule type" value="Genomic_DNA"/>
</dbReference>
<evidence type="ECO:0000256" key="3">
    <source>
        <dbReference type="ARBA" id="ARBA00023163"/>
    </source>
</evidence>
<dbReference type="STRING" id="1432562.WN59_08270"/>
<dbReference type="PATRIC" id="fig|1432562.3.peg.1624"/>
<dbReference type="InterPro" id="IPR036390">
    <property type="entry name" value="WH_DNA-bd_sf"/>
</dbReference>
<dbReference type="Proteomes" id="UP000034287">
    <property type="component" value="Unassembled WGS sequence"/>
</dbReference>
<comment type="caution">
    <text evidence="5">The sequence shown here is derived from an EMBL/GenBank/DDBJ whole genome shotgun (WGS) entry which is preliminary data.</text>
</comment>
<dbReference type="SMART" id="SM00895">
    <property type="entry name" value="FCD"/>
    <property type="match status" value="1"/>
</dbReference>
<dbReference type="Pfam" id="PF00392">
    <property type="entry name" value="GntR"/>
    <property type="match status" value="1"/>
</dbReference>
<evidence type="ECO:0000313" key="6">
    <source>
        <dbReference type="Proteomes" id="UP000034287"/>
    </source>
</evidence>
<dbReference type="GO" id="GO:0003677">
    <property type="term" value="F:DNA binding"/>
    <property type="evidence" value="ECO:0007669"/>
    <property type="project" value="UniProtKB-KW"/>
</dbReference>
<dbReference type="RefSeq" id="WP_046515607.1">
    <property type="nucleotide sequence ID" value="NZ_LAYZ01000023.1"/>
</dbReference>
<protein>
    <recommendedName>
        <fullName evidence="4">HTH gntR-type domain-containing protein</fullName>
    </recommendedName>
</protein>
<dbReference type="InterPro" id="IPR000524">
    <property type="entry name" value="Tscrpt_reg_HTH_GntR"/>
</dbReference>
<feature type="domain" description="HTH gntR-type" evidence="4">
    <location>
        <begin position="6"/>
        <end position="74"/>
    </location>
</feature>